<gene>
    <name evidence="3" type="ORF">SAE01_18310</name>
</gene>
<evidence type="ECO:0000256" key="1">
    <source>
        <dbReference type="SAM" id="MobiDB-lite"/>
    </source>
</evidence>
<evidence type="ECO:0000313" key="4">
    <source>
        <dbReference type="Proteomes" id="UP000321513"/>
    </source>
</evidence>
<evidence type="ECO:0000313" key="3">
    <source>
        <dbReference type="EMBL" id="GEO09335.1"/>
    </source>
</evidence>
<dbReference type="Pfam" id="PF19335">
    <property type="entry name" value="HMBD"/>
    <property type="match status" value="2"/>
</dbReference>
<keyword evidence="4" id="KW-1185">Reference proteome</keyword>
<proteinExistence type="predicted"/>
<feature type="domain" description="Heavy metal binding" evidence="2">
    <location>
        <begin position="93"/>
        <end position="119"/>
    </location>
</feature>
<protein>
    <recommendedName>
        <fullName evidence="2">Heavy metal binding domain-containing protein</fullName>
    </recommendedName>
</protein>
<feature type="region of interest" description="Disordered" evidence="1">
    <location>
        <begin position="120"/>
        <end position="153"/>
    </location>
</feature>
<feature type="compositionally biased region" description="Polar residues" evidence="1">
    <location>
        <begin position="47"/>
        <end position="56"/>
    </location>
</feature>
<feature type="compositionally biased region" description="Polar residues" evidence="1">
    <location>
        <begin position="127"/>
        <end position="139"/>
    </location>
</feature>
<organism evidence="3 4">
    <name type="scientific">Segetibacter aerophilus</name>
    <dbReference type="NCBI Taxonomy" id="670293"/>
    <lineage>
        <taxon>Bacteria</taxon>
        <taxon>Pseudomonadati</taxon>
        <taxon>Bacteroidota</taxon>
        <taxon>Chitinophagia</taxon>
        <taxon>Chitinophagales</taxon>
        <taxon>Chitinophagaceae</taxon>
        <taxon>Segetibacter</taxon>
    </lineage>
</organism>
<feature type="region of interest" description="Disordered" evidence="1">
    <location>
        <begin position="32"/>
        <end position="60"/>
    </location>
</feature>
<reference evidence="3 4" key="1">
    <citation type="submission" date="2019-07" db="EMBL/GenBank/DDBJ databases">
        <title>Whole genome shotgun sequence of Segetibacter aerophilus NBRC 106135.</title>
        <authorList>
            <person name="Hosoyama A."/>
            <person name="Uohara A."/>
            <person name="Ohji S."/>
            <person name="Ichikawa N."/>
        </authorList>
    </citation>
    <scope>NUCLEOTIDE SEQUENCE [LARGE SCALE GENOMIC DNA]</scope>
    <source>
        <strain evidence="3 4">NBRC 106135</strain>
    </source>
</reference>
<dbReference type="InterPro" id="IPR045800">
    <property type="entry name" value="HMBD"/>
</dbReference>
<evidence type="ECO:0000259" key="2">
    <source>
        <dbReference type="Pfam" id="PF19335"/>
    </source>
</evidence>
<comment type="caution">
    <text evidence="3">The sequence shown here is derived from an EMBL/GenBank/DDBJ whole genome shotgun (WGS) entry which is preliminary data.</text>
</comment>
<dbReference type="EMBL" id="BJYT01000006">
    <property type="protein sequence ID" value="GEO09335.1"/>
    <property type="molecule type" value="Genomic_DNA"/>
</dbReference>
<sequence length="153" mass="16566">MHPEVEMSKPGNCPKCGMTLKKKTIKVNTPKKTVKTTTLKSPATKKSVITTESSAVNKEAQEVVKDETIEAHNHSEMNMSNSDASKAEQKVMYSCPMHPEVQSGKPGKCPKCGMTLIKKTIQDTKPESSSSNGTKQEGSTDLADEKVSGKLNL</sequence>
<dbReference type="Proteomes" id="UP000321513">
    <property type="component" value="Unassembled WGS sequence"/>
</dbReference>
<accession>A0A512BBR3</accession>
<dbReference type="GO" id="GO:0046872">
    <property type="term" value="F:metal ion binding"/>
    <property type="evidence" value="ECO:0007669"/>
    <property type="project" value="InterPro"/>
</dbReference>
<dbReference type="AlphaFoldDB" id="A0A512BBR3"/>
<feature type="domain" description="Heavy metal binding" evidence="2">
    <location>
        <begin position="1"/>
        <end position="23"/>
    </location>
</feature>
<feature type="compositionally biased region" description="Basic and acidic residues" evidence="1">
    <location>
        <begin position="143"/>
        <end position="153"/>
    </location>
</feature>
<name>A0A512BBR3_9BACT</name>